<sequence length="87" mass="9712">MPIHCSFLHSTEQRLLTHRVIDADNVYGDTETLPARGNTPRVPLESVRPLATWFPPEPPAGVFSSSPAIAKNSERSNVIMRFEDLLL</sequence>
<name>A0A6D2JD20_9BRAS</name>
<gene>
    <name evidence="1" type="ORF">MERR_LOCUS24833</name>
</gene>
<dbReference type="Proteomes" id="UP000467841">
    <property type="component" value="Unassembled WGS sequence"/>
</dbReference>
<reference evidence="1" key="1">
    <citation type="submission" date="2020-01" db="EMBL/GenBank/DDBJ databases">
        <authorList>
            <person name="Mishra B."/>
        </authorList>
    </citation>
    <scope>NUCLEOTIDE SEQUENCE [LARGE SCALE GENOMIC DNA]</scope>
</reference>
<organism evidence="1 2">
    <name type="scientific">Microthlaspi erraticum</name>
    <dbReference type="NCBI Taxonomy" id="1685480"/>
    <lineage>
        <taxon>Eukaryota</taxon>
        <taxon>Viridiplantae</taxon>
        <taxon>Streptophyta</taxon>
        <taxon>Embryophyta</taxon>
        <taxon>Tracheophyta</taxon>
        <taxon>Spermatophyta</taxon>
        <taxon>Magnoliopsida</taxon>
        <taxon>eudicotyledons</taxon>
        <taxon>Gunneridae</taxon>
        <taxon>Pentapetalae</taxon>
        <taxon>rosids</taxon>
        <taxon>malvids</taxon>
        <taxon>Brassicales</taxon>
        <taxon>Brassicaceae</taxon>
        <taxon>Coluteocarpeae</taxon>
        <taxon>Microthlaspi</taxon>
    </lineage>
</organism>
<evidence type="ECO:0000313" key="1">
    <source>
        <dbReference type="EMBL" id="CAA7037598.1"/>
    </source>
</evidence>
<keyword evidence="2" id="KW-1185">Reference proteome</keyword>
<evidence type="ECO:0000313" key="2">
    <source>
        <dbReference type="Proteomes" id="UP000467841"/>
    </source>
</evidence>
<dbReference type="EMBL" id="CACVBM020001178">
    <property type="protein sequence ID" value="CAA7037598.1"/>
    <property type="molecule type" value="Genomic_DNA"/>
</dbReference>
<accession>A0A6D2JD20</accession>
<protein>
    <submittedName>
        <fullName evidence="1">Uncharacterized protein</fullName>
    </submittedName>
</protein>
<comment type="caution">
    <text evidence="1">The sequence shown here is derived from an EMBL/GenBank/DDBJ whole genome shotgun (WGS) entry which is preliminary data.</text>
</comment>
<dbReference type="AlphaFoldDB" id="A0A6D2JD20"/>
<proteinExistence type="predicted"/>